<dbReference type="Proteomes" id="UP000238362">
    <property type="component" value="Unassembled WGS sequence"/>
</dbReference>
<accession>A0A2T0LTE5</accession>
<evidence type="ECO:0000313" key="1">
    <source>
        <dbReference type="EMBL" id="PRX47007.1"/>
    </source>
</evidence>
<proteinExistence type="predicted"/>
<gene>
    <name evidence="1" type="ORF">B0I33_106104</name>
</gene>
<reference evidence="1 2" key="1">
    <citation type="submission" date="2018-03" db="EMBL/GenBank/DDBJ databases">
        <title>Genomic Encyclopedia of Type Strains, Phase III (KMG-III): the genomes of soil and plant-associated and newly described type strains.</title>
        <authorList>
            <person name="Whitman W."/>
        </authorList>
    </citation>
    <scope>NUCLEOTIDE SEQUENCE [LARGE SCALE GENOMIC DNA]</scope>
    <source>
        <strain evidence="1 2">CGMCC 4.7125</strain>
    </source>
</reference>
<dbReference type="EMBL" id="PVNH01000006">
    <property type="protein sequence ID" value="PRX47007.1"/>
    <property type="molecule type" value="Genomic_DNA"/>
</dbReference>
<evidence type="ECO:0008006" key="3">
    <source>
        <dbReference type="Google" id="ProtNLM"/>
    </source>
</evidence>
<evidence type="ECO:0000313" key="2">
    <source>
        <dbReference type="Proteomes" id="UP000238362"/>
    </source>
</evidence>
<keyword evidence="2" id="KW-1185">Reference proteome</keyword>
<protein>
    <recommendedName>
        <fullName evidence="3">Type VII secretion protein EccE</fullName>
    </recommendedName>
</protein>
<organism evidence="1 2">
    <name type="scientific">Prauserella shujinwangii</name>
    <dbReference type="NCBI Taxonomy" id="1453103"/>
    <lineage>
        <taxon>Bacteria</taxon>
        <taxon>Bacillati</taxon>
        <taxon>Actinomycetota</taxon>
        <taxon>Actinomycetes</taxon>
        <taxon>Pseudonocardiales</taxon>
        <taxon>Pseudonocardiaceae</taxon>
        <taxon>Prauserella</taxon>
    </lineage>
</organism>
<dbReference type="AlphaFoldDB" id="A0A2T0LTE5"/>
<name>A0A2T0LTE5_9PSEU</name>
<sequence length="450" mass="46436">MCVGGFARTGGAGGVREPVLTVGKQQKLAAASVARPEQAGKATSRGSTLPVTTVAAAARAAAARQPVARPAAAETVVRDRPETTTAPIPVQHAQLAGQTVPSPPRERPAHREPLGLPVLRIVCWQLALVLVFLAAAGPWPVVIVLVPTAVALLGCTAVRVRGRWLSDELAQRVLLLLRRRERDLPGADGARLLLGTLAPGASVRTATLAGTPSGVVSRAEGLVAVLRPAAAGAAALVEFALSGASLGEAAEPGQPAVRFQLVVHRGPRQADQTRVWLVVRAVRDPAFADDAPLLAAVSNTVRKLHRRLRRTGLAGGLLTALTEDEILATLAALTHTGPGRAAIREHRRYWRAGPIAQAGLRLSGLGTRSPVARVRALHHVLAAVPGTACTVSVTVPGHAAVVRVAATTDAAVDAAAQSLLRTPPPGIRLERMDNQHAAAVAASLPIGGTP</sequence>
<comment type="caution">
    <text evidence="1">The sequence shown here is derived from an EMBL/GenBank/DDBJ whole genome shotgun (WGS) entry which is preliminary data.</text>
</comment>